<proteinExistence type="predicted"/>
<dbReference type="EMBL" id="FNCJ01000018">
    <property type="protein sequence ID" value="SDI15801.1"/>
    <property type="molecule type" value="Genomic_DNA"/>
</dbReference>
<accession>A0A1G8IAM4</accession>
<protein>
    <submittedName>
        <fullName evidence="1">Uncharacterized protein</fullName>
    </submittedName>
</protein>
<sequence>MKDATGSLTSAQELRTGGVLVIAAITPAAAIEMPFSAYGFSVYDEATLEGTCVAAAFRSVQITHYMEPLTRATEEGAMREFMLLRVSVRERSRLLRWAPIA</sequence>
<dbReference type="AlphaFoldDB" id="A0A1G8IAM4"/>
<name>A0A1G8IAM4_9BURK</name>
<dbReference type="Proteomes" id="UP000199706">
    <property type="component" value="Unassembled WGS sequence"/>
</dbReference>
<evidence type="ECO:0000313" key="2">
    <source>
        <dbReference type="Proteomes" id="UP000199706"/>
    </source>
</evidence>
<organism evidence="1 2">
    <name type="scientific">Paraburkholderia phenazinium</name>
    <dbReference type="NCBI Taxonomy" id="60549"/>
    <lineage>
        <taxon>Bacteria</taxon>
        <taxon>Pseudomonadati</taxon>
        <taxon>Pseudomonadota</taxon>
        <taxon>Betaproteobacteria</taxon>
        <taxon>Burkholderiales</taxon>
        <taxon>Burkholderiaceae</taxon>
        <taxon>Paraburkholderia</taxon>
    </lineage>
</organism>
<gene>
    <name evidence="1" type="ORF">SAMN05216466_11817</name>
</gene>
<evidence type="ECO:0000313" key="1">
    <source>
        <dbReference type="EMBL" id="SDI15801.1"/>
    </source>
</evidence>
<reference evidence="1 2" key="1">
    <citation type="submission" date="2016-10" db="EMBL/GenBank/DDBJ databases">
        <authorList>
            <person name="de Groot N.N."/>
        </authorList>
    </citation>
    <scope>NUCLEOTIDE SEQUENCE [LARGE SCALE GENOMIC DNA]</scope>
    <source>
        <strain evidence="1 2">LMG 2247</strain>
    </source>
</reference>